<dbReference type="EMBL" id="JANBOH010000486">
    <property type="protein sequence ID" value="KAJ1642094.1"/>
    <property type="molecule type" value="Genomic_DNA"/>
</dbReference>
<dbReference type="AlphaFoldDB" id="A0A9W7XG38"/>
<accession>A0A9W7XG38</accession>
<evidence type="ECO:0000313" key="1">
    <source>
        <dbReference type="EMBL" id="KAJ1642094.1"/>
    </source>
</evidence>
<keyword evidence="2" id="KW-1185">Reference proteome</keyword>
<gene>
    <name evidence="1" type="ORF">LPJ64_006026</name>
</gene>
<organism evidence="1 2">
    <name type="scientific">Coemansia asiatica</name>
    <dbReference type="NCBI Taxonomy" id="1052880"/>
    <lineage>
        <taxon>Eukaryota</taxon>
        <taxon>Fungi</taxon>
        <taxon>Fungi incertae sedis</taxon>
        <taxon>Zoopagomycota</taxon>
        <taxon>Kickxellomycotina</taxon>
        <taxon>Kickxellomycetes</taxon>
        <taxon>Kickxellales</taxon>
        <taxon>Kickxellaceae</taxon>
        <taxon>Coemansia</taxon>
    </lineage>
</organism>
<reference evidence="1" key="1">
    <citation type="submission" date="2022-07" db="EMBL/GenBank/DDBJ databases">
        <title>Phylogenomic reconstructions and comparative analyses of Kickxellomycotina fungi.</title>
        <authorList>
            <person name="Reynolds N.K."/>
            <person name="Stajich J.E."/>
            <person name="Barry K."/>
            <person name="Grigoriev I.V."/>
            <person name="Crous P."/>
            <person name="Smith M.E."/>
        </authorList>
    </citation>
    <scope>NUCLEOTIDE SEQUENCE</scope>
    <source>
        <strain evidence="1">NBRC 105413</strain>
    </source>
</reference>
<comment type="caution">
    <text evidence="1">The sequence shown here is derived from an EMBL/GenBank/DDBJ whole genome shotgun (WGS) entry which is preliminary data.</text>
</comment>
<protein>
    <submittedName>
        <fullName evidence="1">Uncharacterized protein</fullName>
    </submittedName>
</protein>
<name>A0A9W7XG38_9FUNG</name>
<proteinExistence type="predicted"/>
<sequence length="150" mass="15975">MLFSSFSSKSIAAACALAHVASAGMYIPTTSIENTSEYFDGVSRNWENIESLLKSQMSQYKEDGNYGAYAIMTSIYNSEIPDKFDSKYLSSLLSKLEQVGTETWDDSELSSLGSEYLVEESSKSSGSLSRAVGAGSLAIAAIAGLALGAF</sequence>
<dbReference type="Proteomes" id="UP001145021">
    <property type="component" value="Unassembled WGS sequence"/>
</dbReference>
<evidence type="ECO:0000313" key="2">
    <source>
        <dbReference type="Proteomes" id="UP001145021"/>
    </source>
</evidence>